<accession>A0A928ZWR3</accession>
<gene>
    <name evidence="3" type="ORF">IQ260_19905</name>
</gene>
<dbReference type="Proteomes" id="UP000615026">
    <property type="component" value="Unassembled WGS sequence"/>
</dbReference>
<organism evidence="3 4">
    <name type="scientific">Leptolyngbya cf. ectocarpi LEGE 11479</name>
    <dbReference type="NCBI Taxonomy" id="1828722"/>
    <lineage>
        <taxon>Bacteria</taxon>
        <taxon>Bacillati</taxon>
        <taxon>Cyanobacteriota</taxon>
        <taxon>Cyanophyceae</taxon>
        <taxon>Leptolyngbyales</taxon>
        <taxon>Leptolyngbyaceae</taxon>
        <taxon>Leptolyngbya group</taxon>
        <taxon>Leptolyngbya</taxon>
    </lineage>
</organism>
<name>A0A928ZWR3_LEPEC</name>
<evidence type="ECO:0000256" key="1">
    <source>
        <dbReference type="SAM" id="Phobius"/>
    </source>
</evidence>
<comment type="caution">
    <text evidence="3">The sequence shown here is derived from an EMBL/GenBank/DDBJ whole genome shotgun (WGS) entry which is preliminary data.</text>
</comment>
<dbReference type="Pfam" id="PF09002">
    <property type="entry name" value="Card1_endonuc"/>
    <property type="match status" value="1"/>
</dbReference>
<dbReference type="InterPro" id="IPR011856">
    <property type="entry name" value="tRNA_endonuc-like_dom_sf"/>
</dbReference>
<reference evidence="3" key="1">
    <citation type="submission" date="2020-10" db="EMBL/GenBank/DDBJ databases">
        <authorList>
            <person name="Castelo-Branco R."/>
            <person name="Eusebio N."/>
            <person name="Adriana R."/>
            <person name="Vieira A."/>
            <person name="Brugerolle De Fraissinette N."/>
            <person name="Rezende De Castro R."/>
            <person name="Schneider M.P."/>
            <person name="Vasconcelos V."/>
            <person name="Leao P.N."/>
        </authorList>
    </citation>
    <scope>NUCLEOTIDE SEQUENCE</scope>
    <source>
        <strain evidence="3">LEGE 11479</strain>
    </source>
</reference>
<sequence length="616" mass="69172">MNYQTKGILAVVASSLATSLLVAWLVPEKVKGALAGGGIGAVSMIGAIAINRQQEDRLQKVIRSNISSIKHDKRFTELSAQYNTIANSVQSLSAQTKKIALESSKHDQRFTELSAQYDTIVSSVQSLPAQIEKNVLDSSAVSAIQKELAILKQSLEAPPTAVSEATDSASEARTHMLERIVMDGNDENSDEEEEGREVATTTAWFQSRNVELQSSYQPEPAIDELLDDLAVFLGDNYEILERFYKKLKFSLGKRCSFPLQDKSQKEISIHNLFFKKLKDSSLLSKGFYNKSDKIIIATTQNQEDVKFFLEGGWFERFVYYKIVDFLDSIGADYQVLRNLDITYENEDHFELDIFFMIQGQPLLVECKAGKQFDSGIATFTKHKQRLSLQPENAVFVALELEERLTAVRTKRMGVTVANKDTLLSHLDQLLTSMGIGQDAEVVASTKAALEDSSRSMETSAAVVDADTPDAANTVDLKRVFSKKKINLAPEYRKVVISELIQIFQEPDVALNFTQLIREIKDKLTNTPNELSRNKLTEILDTLRRSHCFLTKSKRTVRNVGKPIERLTSTNIDTLEQRCLRYYMKEVSKEVGPNFFDDPANVAQFNQLTHGEISLQS</sequence>
<evidence type="ECO:0000313" key="4">
    <source>
        <dbReference type="Proteomes" id="UP000615026"/>
    </source>
</evidence>
<evidence type="ECO:0000313" key="3">
    <source>
        <dbReference type="EMBL" id="MBE9068912.1"/>
    </source>
</evidence>
<dbReference type="InterPro" id="IPR011335">
    <property type="entry name" value="Restrct_endonuc-II-like"/>
</dbReference>
<feature type="transmembrane region" description="Helical" evidence="1">
    <location>
        <begin position="7"/>
        <end position="26"/>
    </location>
</feature>
<dbReference type="SUPFAM" id="SSF52980">
    <property type="entry name" value="Restriction endonuclease-like"/>
    <property type="match status" value="1"/>
</dbReference>
<dbReference type="RefSeq" id="WP_193994837.1">
    <property type="nucleotide sequence ID" value="NZ_JADEXP010000213.1"/>
</dbReference>
<evidence type="ECO:0000259" key="2">
    <source>
        <dbReference type="Pfam" id="PF09002"/>
    </source>
</evidence>
<protein>
    <submittedName>
        <fullName evidence="3">DUF1887 family protein</fullName>
    </submittedName>
</protein>
<keyword evidence="1" id="KW-0812">Transmembrane</keyword>
<dbReference type="GO" id="GO:0003676">
    <property type="term" value="F:nucleic acid binding"/>
    <property type="evidence" value="ECO:0007669"/>
    <property type="project" value="InterPro"/>
</dbReference>
<keyword evidence="1" id="KW-1133">Transmembrane helix</keyword>
<feature type="domain" description="Card1 endonuclease" evidence="2">
    <location>
        <begin position="305"/>
        <end position="375"/>
    </location>
</feature>
<dbReference type="AlphaFoldDB" id="A0A928ZWR3"/>
<dbReference type="InterPro" id="IPR015093">
    <property type="entry name" value="Card1_endonucl_dom"/>
</dbReference>
<proteinExistence type="predicted"/>
<dbReference type="Gene3D" id="3.40.1350.10">
    <property type="match status" value="1"/>
</dbReference>
<dbReference type="EMBL" id="JADEXP010000213">
    <property type="protein sequence ID" value="MBE9068912.1"/>
    <property type="molecule type" value="Genomic_DNA"/>
</dbReference>
<keyword evidence="4" id="KW-1185">Reference proteome</keyword>
<keyword evidence="1" id="KW-0472">Membrane</keyword>